<dbReference type="SUPFAM" id="SSF50465">
    <property type="entry name" value="EF-Tu/eEF-1alpha/eIF2-gamma C-terminal domain"/>
    <property type="match status" value="1"/>
</dbReference>
<evidence type="ECO:0000313" key="5">
    <source>
        <dbReference type="Proteomes" id="UP000050794"/>
    </source>
</evidence>
<sequence>MPEPVLTQFGCSPLKSDDAGFVPLIPSKQMCGQTFTEYAHLGRFAVRDMRQTVAVGVIKSVDRTRAPNAGERLLKVCVARDLRKLNTLLYGKV</sequence>
<dbReference type="Proteomes" id="UP000050794">
    <property type="component" value="Unassembled WGS sequence"/>
</dbReference>
<dbReference type="Gene3D" id="2.40.30.10">
    <property type="entry name" value="Translation factors"/>
    <property type="match status" value="1"/>
</dbReference>
<dbReference type="AlphaFoldDB" id="A0A183VB35"/>
<reference evidence="4 5" key="2">
    <citation type="submission" date="2018-11" db="EMBL/GenBank/DDBJ databases">
        <authorList>
            <consortium name="Pathogen Informatics"/>
        </authorList>
    </citation>
    <scope>NUCLEOTIDE SEQUENCE [LARGE SCALE GENOMIC DNA]</scope>
</reference>
<dbReference type="PANTHER" id="PTHR44830">
    <property type="entry name" value="ELONGATION FACTOR 1 ALPHA"/>
    <property type="match status" value="1"/>
</dbReference>
<dbReference type="PANTHER" id="PTHR44830:SF1">
    <property type="entry name" value="TR-TYPE G DOMAIN-CONTAINING PROTEIN"/>
    <property type="match status" value="1"/>
</dbReference>
<evidence type="ECO:0000256" key="1">
    <source>
        <dbReference type="ARBA" id="ARBA00022741"/>
    </source>
</evidence>
<dbReference type="InterPro" id="IPR009001">
    <property type="entry name" value="Transl_elong_EF1A/Init_IF2_C"/>
</dbReference>
<organism evidence="5 6">
    <name type="scientific">Toxocara canis</name>
    <name type="common">Canine roundworm</name>
    <dbReference type="NCBI Taxonomy" id="6265"/>
    <lineage>
        <taxon>Eukaryota</taxon>
        <taxon>Metazoa</taxon>
        <taxon>Ecdysozoa</taxon>
        <taxon>Nematoda</taxon>
        <taxon>Chromadorea</taxon>
        <taxon>Rhabditida</taxon>
        <taxon>Spirurina</taxon>
        <taxon>Ascaridomorpha</taxon>
        <taxon>Ascaridoidea</taxon>
        <taxon>Toxocaridae</taxon>
        <taxon>Toxocara</taxon>
    </lineage>
</organism>
<proteinExistence type="predicted"/>
<name>A0A183VB35_TOXCA</name>
<dbReference type="InterPro" id="IPR054696">
    <property type="entry name" value="GTP-eEF1A_C"/>
</dbReference>
<evidence type="ECO:0000313" key="6">
    <source>
        <dbReference type="WBParaSite" id="TCNE_0001795901-mRNA-1"/>
    </source>
</evidence>
<dbReference type="Pfam" id="PF22594">
    <property type="entry name" value="GTP-eEF1A_C"/>
    <property type="match status" value="1"/>
</dbReference>
<keyword evidence="1" id="KW-0547">Nucleotide-binding</keyword>
<dbReference type="WBParaSite" id="TCNE_0001795901-mRNA-1">
    <property type="protein sequence ID" value="TCNE_0001795901-mRNA-1"/>
    <property type="gene ID" value="TCNE_0001795901"/>
</dbReference>
<feature type="domain" description="GTP-eEF1A C-terminal" evidence="3">
    <location>
        <begin position="14"/>
        <end position="59"/>
    </location>
</feature>
<protein>
    <submittedName>
        <fullName evidence="6">GTP_EFTU_D3 domain-containing protein</fullName>
    </submittedName>
</protein>
<evidence type="ECO:0000313" key="4">
    <source>
        <dbReference type="EMBL" id="VDM49276.1"/>
    </source>
</evidence>
<gene>
    <name evidence="4" type="ORF">TCNE_LOCUS17955</name>
</gene>
<evidence type="ECO:0000256" key="2">
    <source>
        <dbReference type="ARBA" id="ARBA00023134"/>
    </source>
</evidence>
<reference evidence="6" key="1">
    <citation type="submission" date="2016-06" db="UniProtKB">
        <authorList>
            <consortium name="WormBaseParasite"/>
        </authorList>
    </citation>
    <scope>IDENTIFICATION</scope>
</reference>
<keyword evidence="2" id="KW-0342">GTP-binding</keyword>
<accession>A0A183VB35</accession>
<dbReference type="EMBL" id="UYWY01024975">
    <property type="protein sequence ID" value="VDM49276.1"/>
    <property type="molecule type" value="Genomic_DNA"/>
</dbReference>
<dbReference type="GO" id="GO:0005525">
    <property type="term" value="F:GTP binding"/>
    <property type="evidence" value="ECO:0007669"/>
    <property type="project" value="UniProtKB-KW"/>
</dbReference>
<keyword evidence="5" id="KW-1185">Reference proteome</keyword>
<evidence type="ECO:0000259" key="3">
    <source>
        <dbReference type="Pfam" id="PF22594"/>
    </source>
</evidence>